<proteinExistence type="predicted"/>
<evidence type="ECO:0000313" key="1">
    <source>
        <dbReference type="EMBL" id="MBD3848449.1"/>
    </source>
</evidence>
<accession>A0A927EFU0</accession>
<organism evidence="1 2">
    <name type="scientific">Bosea spartocytisi</name>
    <dbReference type="NCBI Taxonomy" id="2773451"/>
    <lineage>
        <taxon>Bacteria</taxon>
        <taxon>Pseudomonadati</taxon>
        <taxon>Pseudomonadota</taxon>
        <taxon>Alphaproteobacteria</taxon>
        <taxon>Hyphomicrobiales</taxon>
        <taxon>Boseaceae</taxon>
        <taxon>Bosea</taxon>
    </lineage>
</organism>
<gene>
    <name evidence="1" type="ORF">IED13_22360</name>
</gene>
<dbReference type="EMBL" id="JACXWY010000018">
    <property type="protein sequence ID" value="MBD3848449.1"/>
    <property type="molecule type" value="Genomic_DNA"/>
</dbReference>
<name>A0A927EFU0_9HYPH</name>
<evidence type="ECO:0008006" key="3">
    <source>
        <dbReference type="Google" id="ProtNLM"/>
    </source>
</evidence>
<evidence type="ECO:0000313" key="2">
    <source>
        <dbReference type="Proteomes" id="UP000619295"/>
    </source>
</evidence>
<dbReference type="AlphaFoldDB" id="A0A927EFU0"/>
<dbReference type="Proteomes" id="UP000619295">
    <property type="component" value="Unassembled WGS sequence"/>
</dbReference>
<keyword evidence="2" id="KW-1185">Reference proteome</keyword>
<reference evidence="1" key="1">
    <citation type="submission" date="2020-09" db="EMBL/GenBank/DDBJ databases">
        <title>Bosea spartocytisi sp. nov. a root nodule endophyte of Spartocytisus supranubius in the high mountain ecosystem fo the Teide National Park (Canary Islands, Spain).</title>
        <authorList>
            <person name="Pulido-Suarez L."/>
            <person name="Peix A."/>
            <person name="Igual J.M."/>
            <person name="Socas-Perez N."/>
            <person name="Velazquez E."/>
            <person name="Flores-Felix J.D."/>
            <person name="Leon-Barrios M."/>
        </authorList>
    </citation>
    <scope>NUCLEOTIDE SEQUENCE</scope>
    <source>
        <strain evidence="1">SSUT16</strain>
    </source>
</reference>
<comment type="caution">
    <text evidence="1">The sequence shown here is derived from an EMBL/GenBank/DDBJ whole genome shotgun (WGS) entry which is preliminary data.</text>
</comment>
<dbReference type="RefSeq" id="WP_191125513.1">
    <property type="nucleotide sequence ID" value="NZ_JACXWY010000018.1"/>
</dbReference>
<sequence>MTHGRSISPPDRRYGNGQRLRLLFALLVMCLAVVPHVTLAASLMRMPVKASGQHQANPLGTPAASALTATEVAPCHQPSPSAKGHPAGAPPICCIIGCGLIAEAPVIALPSRTILWSRPGLALAETRAGISTEPAKPPPRSGLARS</sequence>
<protein>
    <recommendedName>
        <fullName evidence="3">DUF2946 domain-containing protein</fullName>
    </recommendedName>
</protein>